<dbReference type="OrthoDB" id="7432757at2"/>
<dbReference type="InterPro" id="IPR022050">
    <property type="entry name" value="T_hemolysin"/>
</dbReference>
<dbReference type="EMBL" id="FWFJ01000040">
    <property type="protein sequence ID" value="SLN68047.1"/>
    <property type="molecule type" value="Genomic_DNA"/>
</dbReference>
<accession>A0A1X7A224</accession>
<keyword evidence="2" id="KW-1185">Reference proteome</keyword>
<dbReference type="AlphaFoldDB" id="A0A1X7A224"/>
<name>A0A1X7A224_9RHOB</name>
<dbReference type="Pfam" id="PF12261">
    <property type="entry name" value="T_hemolysin"/>
    <property type="match status" value="1"/>
</dbReference>
<dbReference type="Proteomes" id="UP000194012">
    <property type="component" value="Unassembled WGS sequence"/>
</dbReference>
<reference evidence="2" key="1">
    <citation type="submission" date="2017-03" db="EMBL/GenBank/DDBJ databases">
        <authorList>
            <person name="Rodrigo-Torres L."/>
            <person name="Arahal R.D."/>
            <person name="Lucena T."/>
        </authorList>
    </citation>
    <scope>NUCLEOTIDE SEQUENCE [LARGE SCALE GENOMIC DNA]</scope>
    <source>
        <strain evidence="2">CECT 8370</strain>
    </source>
</reference>
<evidence type="ECO:0000313" key="1">
    <source>
        <dbReference type="EMBL" id="SLN68047.1"/>
    </source>
</evidence>
<proteinExistence type="predicted"/>
<evidence type="ECO:0000313" key="2">
    <source>
        <dbReference type="Proteomes" id="UP000194012"/>
    </source>
</evidence>
<dbReference type="RefSeq" id="WP_085828131.1">
    <property type="nucleotide sequence ID" value="NZ_FWFJ01000040.1"/>
</dbReference>
<gene>
    <name evidence="1" type="ORF">ROG8370_03183</name>
</gene>
<sequence length="193" mass="20800">MQISFMTPQDTPCPVAVLAAQDHVASVYQSAYGATVRSFAPNLVVAQNHTGLITCVAGIRTARDGFFSDCYLERPFDAVLSDCGHGPVGPGKVLEVVSMAATSPFPVLPVLDAIIGWGRERGMEWGVFTATAPLRRLLGRAGMAHVMLAPARLDRVTNPGDWGSYYDSDPWVCAFGDRLPPQPVTLDPRRKVS</sequence>
<organism evidence="1 2">
    <name type="scientific">Roseovarius gaetbuli</name>
    <dbReference type="NCBI Taxonomy" id="1356575"/>
    <lineage>
        <taxon>Bacteria</taxon>
        <taxon>Pseudomonadati</taxon>
        <taxon>Pseudomonadota</taxon>
        <taxon>Alphaproteobacteria</taxon>
        <taxon>Rhodobacterales</taxon>
        <taxon>Roseobacteraceae</taxon>
        <taxon>Roseovarius</taxon>
    </lineage>
</organism>
<protein>
    <submittedName>
        <fullName evidence="1">Thermostable hemolysin</fullName>
    </submittedName>
</protein>